<proteinExistence type="predicted"/>
<dbReference type="OrthoDB" id="6369009at2759"/>
<feature type="coiled-coil region" evidence="6">
    <location>
        <begin position="100"/>
        <end position="148"/>
    </location>
</feature>
<dbReference type="GO" id="GO:0016925">
    <property type="term" value="P:protein sumoylation"/>
    <property type="evidence" value="ECO:0007669"/>
    <property type="project" value="TreeGrafter"/>
</dbReference>
<evidence type="ECO:0000313" key="9">
    <source>
        <dbReference type="EMBL" id="ROT68851.1"/>
    </source>
</evidence>
<dbReference type="GO" id="GO:0007131">
    <property type="term" value="P:reciprocal meiotic recombination"/>
    <property type="evidence" value="ECO:0007669"/>
    <property type="project" value="InterPro"/>
</dbReference>
<reference evidence="9 10" key="2">
    <citation type="submission" date="2019-01" db="EMBL/GenBank/DDBJ databases">
        <title>The decoding of complex shrimp genome reveals the adaptation for benthos swimmer, frequently molting mechanism and breeding impact on genome.</title>
        <authorList>
            <person name="Sun Y."/>
            <person name="Gao Y."/>
            <person name="Yu Y."/>
        </authorList>
    </citation>
    <scope>NUCLEOTIDE SEQUENCE [LARGE SCALE GENOMIC DNA]</scope>
    <source>
        <tissue evidence="9">Muscle</tissue>
    </source>
</reference>
<gene>
    <name evidence="9" type="ORF">C7M84_013002</name>
</gene>
<keyword evidence="1" id="KW-0479">Metal-binding</keyword>
<reference evidence="9 10" key="1">
    <citation type="submission" date="2018-04" db="EMBL/GenBank/DDBJ databases">
        <authorList>
            <person name="Zhang X."/>
            <person name="Yuan J."/>
            <person name="Li F."/>
            <person name="Xiang J."/>
        </authorList>
    </citation>
    <scope>NUCLEOTIDE SEQUENCE [LARGE SCALE GENOMIC DNA]</scope>
    <source>
        <tissue evidence="9">Muscle</tissue>
    </source>
</reference>
<dbReference type="Proteomes" id="UP000283509">
    <property type="component" value="Unassembled WGS sequence"/>
</dbReference>
<evidence type="ECO:0000256" key="6">
    <source>
        <dbReference type="SAM" id="Coils"/>
    </source>
</evidence>
<name>A0A3R7QIU3_PENVA</name>
<keyword evidence="4" id="KW-0469">Meiosis</keyword>
<keyword evidence="6" id="KW-0175">Coiled coil</keyword>
<dbReference type="STRING" id="6689.A0A3R7QIU3"/>
<dbReference type="SUPFAM" id="SSF57850">
    <property type="entry name" value="RING/U-box"/>
    <property type="match status" value="1"/>
</dbReference>
<dbReference type="GO" id="GO:0000795">
    <property type="term" value="C:synaptonemal complex"/>
    <property type="evidence" value="ECO:0007669"/>
    <property type="project" value="InterPro"/>
</dbReference>
<feature type="compositionally biased region" description="Polar residues" evidence="7">
    <location>
        <begin position="157"/>
        <end position="190"/>
    </location>
</feature>
<dbReference type="EMBL" id="QCYY01002627">
    <property type="protein sequence ID" value="ROT68851.1"/>
    <property type="molecule type" value="Genomic_DNA"/>
</dbReference>
<dbReference type="GO" id="GO:0007129">
    <property type="term" value="P:homologous chromosome pairing at meiosis"/>
    <property type="evidence" value="ECO:0007669"/>
    <property type="project" value="TreeGrafter"/>
</dbReference>
<evidence type="ECO:0000256" key="5">
    <source>
        <dbReference type="PROSITE-ProRule" id="PRU00175"/>
    </source>
</evidence>
<evidence type="ECO:0000256" key="1">
    <source>
        <dbReference type="ARBA" id="ARBA00022723"/>
    </source>
</evidence>
<dbReference type="GO" id="GO:0019789">
    <property type="term" value="F:SUMO transferase activity"/>
    <property type="evidence" value="ECO:0007669"/>
    <property type="project" value="InterPro"/>
</dbReference>
<dbReference type="InterPro" id="IPR017907">
    <property type="entry name" value="Znf_RING_CS"/>
</dbReference>
<accession>A0A3R7QIU3</accession>
<evidence type="ECO:0000259" key="8">
    <source>
        <dbReference type="PROSITE" id="PS50089"/>
    </source>
</evidence>
<keyword evidence="3" id="KW-0862">Zinc</keyword>
<dbReference type="PROSITE" id="PS00518">
    <property type="entry name" value="ZF_RING_1"/>
    <property type="match status" value="1"/>
</dbReference>
<evidence type="ECO:0000256" key="2">
    <source>
        <dbReference type="ARBA" id="ARBA00022771"/>
    </source>
</evidence>
<dbReference type="PROSITE" id="PS50089">
    <property type="entry name" value="ZF_RING_2"/>
    <property type="match status" value="1"/>
</dbReference>
<dbReference type="InterPro" id="IPR001841">
    <property type="entry name" value="Znf_RING"/>
</dbReference>
<dbReference type="Gene3D" id="3.30.40.10">
    <property type="entry name" value="Zinc/RING finger domain, C3HC4 (zinc finger)"/>
    <property type="match status" value="1"/>
</dbReference>
<dbReference type="GO" id="GO:0008270">
    <property type="term" value="F:zinc ion binding"/>
    <property type="evidence" value="ECO:0007669"/>
    <property type="project" value="UniProtKB-KW"/>
</dbReference>
<feature type="compositionally biased region" description="Polar residues" evidence="7">
    <location>
        <begin position="211"/>
        <end position="254"/>
    </location>
</feature>
<evidence type="ECO:0000256" key="7">
    <source>
        <dbReference type="SAM" id="MobiDB-lite"/>
    </source>
</evidence>
<dbReference type="InterPro" id="IPR013083">
    <property type="entry name" value="Znf_RING/FYVE/PHD"/>
</dbReference>
<evidence type="ECO:0000313" key="10">
    <source>
        <dbReference type="Proteomes" id="UP000283509"/>
    </source>
</evidence>
<keyword evidence="2 5" id="KW-0863">Zinc-finger</keyword>
<dbReference type="Pfam" id="PF14634">
    <property type="entry name" value="zf-RING_5"/>
    <property type="match status" value="1"/>
</dbReference>
<comment type="caution">
    <text evidence="9">The sequence shown here is derived from an EMBL/GenBank/DDBJ whole genome shotgun (WGS) entry which is preliminary data.</text>
</comment>
<dbReference type="InterPro" id="IPR042123">
    <property type="entry name" value="Zip3/RNF212-like"/>
</dbReference>
<dbReference type="PANTHER" id="PTHR22663:SF17">
    <property type="entry name" value="RING FINGER PROTEIN NARYA-RELATED"/>
    <property type="match status" value="1"/>
</dbReference>
<evidence type="ECO:0000256" key="3">
    <source>
        <dbReference type="ARBA" id="ARBA00022833"/>
    </source>
</evidence>
<sequence>MDWINCNSCCRQPGDEKERTFVLTSCGHIFCDICLSQVESREKCATCSTRCQLIQLSSKMKPDAEMFFLEPGELLKRHNNQINRLLEFQKEHRIRLVSFHRRIIQKYKDLEKEFRSASANFKEMEKKYAAASKHIQELEGENRKLREIVSGQGGTGSNTTVGHFTSSPHSSYQRAITTQRSSPHQAQVSPGGSRISPGRLTLVKTTPGCPGTSQSPTHHQNAASAQYVQSCRPSHTGQYASPQVHQTLGPQQTQAQLMSSGGLMQTPTGSGMKYMKYPSPVQQCVTPPSSRGMLGSMGRLTPQPQGQHCHPPAGMKVGQQMAPHLHGHGGFQAQQGLQADQRMVPHHLRMYSPHFASPIEGYGKGSSGHLPFRHPV</sequence>
<feature type="domain" description="RING-type" evidence="8">
    <location>
        <begin position="6"/>
        <end position="48"/>
    </location>
</feature>
<evidence type="ECO:0000256" key="4">
    <source>
        <dbReference type="ARBA" id="ARBA00023254"/>
    </source>
</evidence>
<feature type="region of interest" description="Disordered" evidence="7">
    <location>
        <begin position="150"/>
        <end position="254"/>
    </location>
</feature>
<keyword evidence="10" id="KW-1185">Reference proteome</keyword>
<protein>
    <recommendedName>
        <fullName evidence="8">RING-type domain-containing protein</fullName>
    </recommendedName>
</protein>
<dbReference type="AlphaFoldDB" id="A0A3R7QIU3"/>
<dbReference type="PANTHER" id="PTHR22663">
    <property type="entry name" value="RING FINGER PROTEIN NARYA-RELATED"/>
    <property type="match status" value="1"/>
</dbReference>
<organism evidence="9 10">
    <name type="scientific">Penaeus vannamei</name>
    <name type="common">Whiteleg shrimp</name>
    <name type="synonym">Litopenaeus vannamei</name>
    <dbReference type="NCBI Taxonomy" id="6689"/>
    <lineage>
        <taxon>Eukaryota</taxon>
        <taxon>Metazoa</taxon>
        <taxon>Ecdysozoa</taxon>
        <taxon>Arthropoda</taxon>
        <taxon>Crustacea</taxon>
        <taxon>Multicrustacea</taxon>
        <taxon>Malacostraca</taxon>
        <taxon>Eumalacostraca</taxon>
        <taxon>Eucarida</taxon>
        <taxon>Decapoda</taxon>
        <taxon>Dendrobranchiata</taxon>
        <taxon>Penaeoidea</taxon>
        <taxon>Penaeidae</taxon>
        <taxon>Penaeus</taxon>
    </lineage>
</organism>